<feature type="compositionally biased region" description="Polar residues" evidence="1">
    <location>
        <begin position="323"/>
        <end position="332"/>
    </location>
</feature>
<evidence type="ECO:0000256" key="1">
    <source>
        <dbReference type="SAM" id="MobiDB-lite"/>
    </source>
</evidence>
<comment type="caution">
    <text evidence="2">The sequence shown here is derived from an EMBL/GenBank/DDBJ whole genome shotgun (WGS) entry which is preliminary data.</text>
</comment>
<feature type="region of interest" description="Disordered" evidence="1">
    <location>
        <begin position="169"/>
        <end position="231"/>
    </location>
</feature>
<reference evidence="2" key="1">
    <citation type="submission" date="2019-07" db="EMBL/GenBank/DDBJ databases">
        <authorList>
            <person name="Palmer J.M."/>
        </authorList>
    </citation>
    <scope>NUCLEOTIDE SEQUENCE</scope>
    <source>
        <strain evidence="2">PC9</strain>
    </source>
</reference>
<keyword evidence="3" id="KW-1185">Reference proteome</keyword>
<accession>A0A8H6ZME6</accession>
<gene>
    <name evidence="2" type="ORF">PC9H_009750</name>
</gene>
<feature type="region of interest" description="Disordered" evidence="1">
    <location>
        <begin position="254"/>
        <end position="354"/>
    </location>
</feature>
<dbReference type="GeneID" id="59379568"/>
<evidence type="ECO:0000313" key="2">
    <source>
        <dbReference type="EMBL" id="KAF7424443.1"/>
    </source>
</evidence>
<organism evidence="2 3">
    <name type="scientific">Pleurotus ostreatus</name>
    <name type="common">Oyster mushroom</name>
    <name type="synonym">White-rot fungus</name>
    <dbReference type="NCBI Taxonomy" id="5322"/>
    <lineage>
        <taxon>Eukaryota</taxon>
        <taxon>Fungi</taxon>
        <taxon>Dikarya</taxon>
        <taxon>Basidiomycota</taxon>
        <taxon>Agaricomycotina</taxon>
        <taxon>Agaricomycetes</taxon>
        <taxon>Agaricomycetidae</taxon>
        <taxon>Agaricales</taxon>
        <taxon>Pleurotineae</taxon>
        <taxon>Pleurotaceae</taxon>
        <taxon>Pleurotus</taxon>
    </lineage>
</organism>
<dbReference type="OrthoDB" id="3067135at2759"/>
<name>A0A8H6ZME6_PLEOS</name>
<feature type="compositionally biased region" description="Basic residues" evidence="1">
    <location>
        <begin position="196"/>
        <end position="205"/>
    </location>
</feature>
<dbReference type="RefSeq" id="XP_036628637.1">
    <property type="nucleotide sequence ID" value="XM_036779248.1"/>
</dbReference>
<dbReference type="EMBL" id="JACETU010000007">
    <property type="protein sequence ID" value="KAF7424443.1"/>
    <property type="molecule type" value="Genomic_DNA"/>
</dbReference>
<evidence type="ECO:0000313" key="3">
    <source>
        <dbReference type="Proteomes" id="UP000623687"/>
    </source>
</evidence>
<dbReference type="Proteomes" id="UP000623687">
    <property type="component" value="Unassembled WGS sequence"/>
</dbReference>
<dbReference type="AlphaFoldDB" id="A0A8H6ZME6"/>
<feature type="region of interest" description="Disordered" evidence="1">
    <location>
        <begin position="100"/>
        <end position="127"/>
    </location>
</feature>
<sequence>MSEIENVCLEELIMSRKRKRLRRAIDPCLGYYESPSVVTERETNVPSSRPATRSKPLLEHVSQPVTSHPPPAWIPRKMQGEDQLPSGEDTNLIPPIACLRNDGGDSPPGSPMYTSSTRAMRRPRKYDGLRNRVVLSSEDHQEAESDVERSSPITVDAFLRKAMRRPKRNGLRNRVILSSEDHTAAPQTSKSEEARSRRKRQRQRRHEVDSDYQPSSHETSPRLASPRRKLPKAPFTKRLVTAAIMSLVHPIDSLVTGTAPDGRQSQRRPLRFEPARSVSPPPPNSTWSLTDPRKTDPFRDSSFATGGPMHDSSLAAPRKPLSAWQTPWNQIPSRPDDAKHKLQRRSSTIPQGSEVRRMVCPPLVFVPLAEAEAMYASSRR</sequence>
<feature type="region of interest" description="Disordered" evidence="1">
    <location>
        <begin position="40"/>
        <end position="74"/>
    </location>
</feature>
<protein>
    <submittedName>
        <fullName evidence="2">Uncharacterized protein</fullName>
    </submittedName>
</protein>
<proteinExistence type="predicted"/>
<dbReference type="VEuPathDB" id="FungiDB:PC9H_009750"/>